<dbReference type="Proteomes" id="UP000019197">
    <property type="component" value="Unassembled WGS sequence"/>
</dbReference>
<dbReference type="OrthoDB" id="63332at2"/>
<evidence type="ECO:0000256" key="1">
    <source>
        <dbReference type="ARBA" id="ARBA00023015"/>
    </source>
</evidence>
<name>W1IPE5_9GAMM</name>
<proteinExistence type="predicted"/>
<gene>
    <name evidence="6" type="ORF">XCR1_1040025</name>
</gene>
<sequence>MKAQKKHQYILEQAYKVFIKKGYSQVTMTDIITECEISRGGVYRYFQSTKDIFIALVRQMNLQKSERNFSTFIEYLEHEKTELLNIRKTIRVAGYEFMIQESQTDNNSIAREIYESNIKIILKLTDFNQKQAEQTFLILEGLTAMALTGILTTELIKNHFDYIINMARKI</sequence>
<evidence type="ECO:0000256" key="4">
    <source>
        <dbReference type="PROSITE-ProRule" id="PRU00335"/>
    </source>
</evidence>
<evidence type="ECO:0000313" key="7">
    <source>
        <dbReference type="Proteomes" id="UP000019197"/>
    </source>
</evidence>
<dbReference type="RefSeq" id="WP_051502189.1">
    <property type="nucleotide sequence ID" value="NZ_CAWLVK010000007.1"/>
</dbReference>
<dbReference type="AlphaFoldDB" id="W1IPE5"/>
<keyword evidence="1" id="KW-0805">Transcription regulation</keyword>
<dbReference type="PRINTS" id="PR00455">
    <property type="entry name" value="HTHTETR"/>
</dbReference>
<dbReference type="InterPro" id="IPR009057">
    <property type="entry name" value="Homeodomain-like_sf"/>
</dbReference>
<evidence type="ECO:0000313" key="6">
    <source>
        <dbReference type="EMBL" id="CDL79100.1"/>
    </source>
</evidence>
<dbReference type="PANTHER" id="PTHR47506:SF6">
    <property type="entry name" value="HTH-TYPE TRANSCRIPTIONAL REPRESSOR NEMR"/>
    <property type="match status" value="1"/>
</dbReference>
<dbReference type="InterPro" id="IPR001647">
    <property type="entry name" value="HTH_TetR"/>
</dbReference>
<dbReference type="Gene3D" id="1.10.357.10">
    <property type="entry name" value="Tetracycline Repressor, domain 2"/>
    <property type="match status" value="1"/>
</dbReference>
<protein>
    <recommendedName>
        <fullName evidence="5">HTH tetR-type domain-containing protein</fullName>
    </recommendedName>
</protein>
<feature type="DNA-binding region" description="H-T-H motif" evidence="4">
    <location>
        <begin position="27"/>
        <end position="46"/>
    </location>
</feature>
<keyword evidence="2 4" id="KW-0238">DNA-binding</keyword>
<dbReference type="PROSITE" id="PS50977">
    <property type="entry name" value="HTH_TETR_2"/>
    <property type="match status" value="1"/>
</dbReference>
<dbReference type="InterPro" id="IPR023772">
    <property type="entry name" value="DNA-bd_HTH_TetR-type_CS"/>
</dbReference>
<organism evidence="6 7">
    <name type="scientific">Xenorhabdus cabanillasii JM26</name>
    <dbReference type="NCBI Taxonomy" id="1427517"/>
    <lineage>
        <taxon>Bacteria</taxon>
        <taxon>Pseudomonadati</taxon>
        <taxon>Pseudomonadota</taxon>
        <taxon>Gammaproteobacteria</taxon>
        <taxon>Enterobacterales</taxon>
        <taxon>Morganellaceae</taxon>
        <taxon>Xenorhabdus</taxon>
    </lineage>
</organism>
<dbReference type="PROSITE" id="PS01081">
    <property type="entry name" value="HTH_TETR_1"/>
    <property type="match status" value="1"/>
</dbReference>
<dbReference type="EMBL" id="CBXE010000007">
    <property type="protein sequence ID" value="CDL79100.1"/>
    <property type="molecule type" value="Genomic_DNA"/>
</dbReference>
<evidence type="ECO:0000256" key="3">
    <source>
        <dbReference type="ARBA" id="ARBA00023163"/>
    </source>
</evidence>
<evidence type="ECO:0000259" key="5">
    <source>
        <dbReference type="PROSITE" id="PS50977"/>
    </source>
</evidence>
<dbReference type="Pfam" id="PF00440">
    <property type="entry name" value="TetR_N"/>
    <property type="match status" value="1"/>
</dbReference>
<feature type="domain" description="HTH tetR-type" evidence="5">
    <location>
        <begin position="4"/>
        <end position="64"/>
    </location>
</feature>
<comment type="caution">
    <text evidence="6">The sequence shown here is derived from an EMBL/GenBank/DDBJ whole genome shotgun (WGS) entry which is preliminary data.</text>
</comment>
<dbReference type="GO" id="GO:0003677">
    <property type="term" value="F:DNA binding"/>
    <property type="evidence" value="ECO:0007669"/>
    <property type="project" value="UniProtKB-UniRule"/>
</dbReference>
<reference evidence="6 7" key="1">
    <citation type="submission" date="2013-11" db="EMBL/GenBank/DDBJ databases">
        <title>Draft genome sequence and annotation of the entomopathogenic bacterium, Xenorhabdus cabanillasi strain JM26.</title>
        <authorList>
            <person name="Gualtieri M."/>
            <person name="Ogier J.C."/>
            <person name="Pages S."/>
            <person name="Givaudan A."/>
            <person name="Gaudriault S."/>
        </authorList>
    </citation>
    <scope>NUCLEOTIDE SEQUENCE [LARGE SCALE GENOMIC DNA]</scope>
    <source>
        <strain evidence="6 7">JM26</strain>
    </source>
</reference>
<evidence type="ECO:0000256" key="2">
    <source>
        <dbReference type="ARBA" id="ARBA00023125"/>
    </source>
</evidence>
<dbReference type="PANTHER" id="PTHR47506">
    <property type="entry name" value="TRANSCRIPTIONAL REGULATORY PROTEIN"/>
    <property type="match status" value="1"/>
</dbReference>
<accession>W1IPE5</accession>
<dbReference type="SUPFAM" id="SSF46689">
    <property type="entry name" value="Homeodomain-like"/>
    <property type="match status" value="1"/>
</dbReference>
<keyword evidence="3" id="KW-0804">Transcription</keyword>